<protein>
    <submittedName>
        <fullName evidence="2">Uncharacterized protein</fullName>
    </submittedName>
</protein>
<evidence type="ECO:0000313" key="2">
    <source>
        <dbReference type="EMBL" id="AHF25455.1"/>
    </source>
</evidence>
<dbReference type="EMBL" id="KC246837">
    <property type="protein sequence ID" value="AHF25455.1"/>
    <property type="molecule type" value="Genomic_DNA"/>
</dbReference>
<feature type="region of interest" description="Disordered" evidence="1">
    <location>
        <begin position="84"/>
        <end position="108"/>
    </location>
</feature>
<proteinExistence type="predicted"/>
<accession>W0FR19</accession>
<sequence length="108" mass="12364">MSHWKQVGPEWKTEDVFRVREILKCEHIPHKMPFSDVFFTSIFHTPAEDKRWGVLVREKDLERVVDLLVREGLCDAEMLPAHRACPGPEPAPAPAWPERVLTGPAKAV</sequence>
<evidence type="ECO:0000256" key="1">
    <source>
        <dbReference type="SAM" id="MobiDB-lite"/>
    </source>
</evidence>
<dbReference type="AlphaFoldDB" id="W0FR19"/>
<name>W0FR19_9BACT</name>
<reference evidence="2" key="1">
    <citation type="journal article" date="2013" name="PLoS ONE">
        <title>Metagenomic insights into the carbohydrate-active enzymes carried by the microorganisms adhering to solid digesta in the rumen of cows.</title>
        <authorList>
            <person name="Wang L."/>
            <person name="Hatem A."/>
            <person name="Catalyurek U.V."/>
            <person name="Morrison M."/>
            <person name="Yu Z."/>
        </authorList>
    </citation>
    <scope>NUCLEOTIDE SEQUENCE</scope>
</reference>
<organism evidence="2">
    <name type="scientific">uncultured bacterium Contig1586</name>
    <dbReference type="NCBI Taxonomy" id="1393462"/>
    <lineage>
        <taxon>Bacteria</taxon>
        <taxon>environmental samples</taxon>
    </lineage>
</organism>